<dbReference type="PANTHER" id="PTHR30204:SF69">
    <property type="entry name" value="MERR-FAMILY TRANSCRIPTIONAL REGULATOR"/>
    <property type="match status" value="1"/>
</dbReference>
<proteinExistence type="predicted"/>
<name>A0ABW0KGT7_9BACL</name>
<dbReference type="InterPro" id="IPR047057">
    <property type="entry name" value="MerR_fam"/>
</dbReference>
<comment type="caution">
    <text evidence="6">The sequence shown here is derived from an EMBL/GenBank/DDBJ whole genome shotgun (WGS) entry which is preliminary data.</text>
</comment>
<dbReference type="GO" id="GO:0008168">
    <property type="term" value="F:methyltransferase activity"/>
    <property type="evidence" value="ECO:0007669"/>
    <property type="project" value="UniProtKB-KW"/>
</dbReference>
<evidence type="ECO:0000256" key="3">
    <source>
        <dbReference type="ARBA" id="ARBA00023125"/>
    </source>
</evidence>
<dbReference type="CDD" id="cd01106">
    <property type="entry name" value="HTH_TipAL-Mta"/>
    <property type="match status" value="1"/>
</dbReference>
<evidence type="ECO:0000256" key="4">
    <source>
        <dbReference type="ARBA" id="ARBA00023163"/>
    </source>
</evidence>
<evidence type="ECO:0000259" key="5">
    <source>
        <dbReference type="PROSITE" id="PS50937"/>
    </source>
</evidence>
<evidence type="ECO:0000313" key="7">
    <source>
        <dbReference type="Proteomes" id="UP001596044"/>
    </source>
</evidence>
<organism evidence="6 7">
    <name type="scientific">Paenibacillus aestuarii</name>
    <dbReference type="NCBI Taxonomy" id="516965"/>
    <lineage>
        <taxon>Bacteria</taxon>
        <taxon>Bacillati</taxon>
        <taxon>Bacillota</taxon>
        <taxon>Bacilli</taxon>
        <taxon>Bacillales</taxon>
        <taxon>Paenibacillaceae</taxon>
        <taxon>Paenibacillus</taxon>
    </lineage>
</organism>
<keyword evidence="1" id="KW-0678">Repressor</keyword>
<keyword evidence="6" id="KW-0489">Methyltransferase</keyword>
<dbReference type="CDD" id="cd02440">
    <property type="entry name" value="AdoMet_MTases"/>
    <property type="match status" value="1"/>
</dbReference>
<keyword evidence="3" id="KW-0238">DNA-binding</keyword>
<sequence>MLIHEISRKLGITERAIRFYEQKGLLSPAKMKDNGYRRYTEQDAWRLQTIVSLREVGMTLADIGRTLAEADGDSQDAFIDALQLQRAMLFQQLSEMKMMIGTMDRMIQAAGLNQQVPTEQLYELAQQNKAMRDLRGSWRDHWNFDARASKFDKQLAADASPQATYEAALQRIAELATPAPGCRGLDVGTGTGNLAGMLQRLGASMAAIDQSRQMLKACAGKHPEVELKLGNVLAIPYMDGQFDLVVSSFALHHLTAAQRELAWSEMLRVLKPDGTLCLADYMLRTPDEAHTFIASLTRSGAQELPMMHDQVELYPVHSDLMAWLTAHASVVRSQPLHELVYVVCAQK</sequence>
<dbReference type="InterPro" id="IPR029063">
    <property type="entry name" value="SAM-dependent_MTases_sf"/>
</dbReference>
<dbReference type="Gene3D" id="1.10.1660.10">
    <property type="match status" value="1"/>
</dbReference>
<dbReference type="EMBL" id="JBHSMJ010000040">
    <property type="protein sequence ID" value="MFC5451937.1"/>
    <property type="molecule type" value="Genomic_DNA"/>
</dbReference>
<accession>A0ABW0KGT7</accession>
<dbReference type="PROSITE" id="PS50937">
    <property type="entry name" value="HTH_MERR_2"/>
    <property type="match status" value="1"/>
</dbReference>
<dbReference type="SUPFAM" id="SSF53335">
    <property type="entry name" value="S-adenosyl-L-methionine-dependent methyltransferases"/>
    <property type="match status" value="1"/>
</dbReference>
<keyword evidence="6" id="KW-0808">Transferase</keyword>
<dbReference type="InterPro" id="IPR000551">
    <property type="entry name" value="MerR-type_HTH_dom"/>
</dbReference>
<dbReference type="Gene3D" id="3.40.50.150">
    <property type="entry name" value="Vaccinia Virus protein VP39"/>
    <property type="match status" value="1"/>
</dbReference>
<keyword evidence="4" id="KW-0804">Transcription</keyword>
<gene>
    <name evidence="6" type="ORF">ACFPOG_27410</name>
</gene>
<dbReference type="PRINTS" id="PR00040">
    <property type="entry name" value="HTHMERR"/>
</dbReference>
<dbReference type="Pfam" id="PF13411">
    <property type="entry name" value="MerR_1"/>
    <property type="match status" value="1"/>
</dbReference>
<evidence type="ECO:0000256" key="1">
    <source>
        <dbReference type="ARBA" id="ARBA00022491"/>
    </source>
</evidence>
<evidence type="ECO:0000256" key="2">
    <source>
        <dbReference type="ARBA" id="ARBA00023015"/>
    </source>
</evidence>
<dbReference type="RefSeq" id="WP_270879862.1">
    <property type="nucleotide sequence ID" value="NZ_JAQFVF010000027.1"/>
</dbReference>
<dbReference type="InterPro" id="IPR009061">
    <property type="entry name" value="DNA-bd_dom_put_sf"/>
</dbReference>
<dbReference type="Proteomes" id="UP001596044">
    <property type="component" value="Unassembled WGS sequence"/>
</dbReference>
<reference evidence="7" key="1">
    <citation type="journal article" date="2019" name="Int. J. Syst. Evol. Microbiol.">
        <title>The Global Catalogue of Microorganisms (GCM) 10K type strain sequencing project: providing services to taxonomists for standard genome sequencing and annotation.</title>
        <authorList>
            <consortium name="The Broad Institute Genomics Platform"/>
            <consortium name="The Broad Institute Genome Sequencing Center for Infectious Disease"/>
            <person name="Wu L."/>
            <person name="Ma J."/>
        </authorList>
    </citation>
    <scope>NUCLEOTIDE SEQUENCE [LARGE SCALE GENOMIC DNA]</scope>
    <source>
        <strain evidence="7">KACC 11904</strain>
    </source>
</reference>
<dbReference type="SMART" id="SM00422">
    <property type="entry name" value="HTH_MERR"/>
    <property type="match status" value="1"/>
</dbReference>
<keyword evidence="7" id="KW-1185">Reference proteome</keyword>
<evidence type="ECO:0000313" key="6">
    <source>
        <dbReference type="EMBL" id="MFC5451937.1"/>
    </source>
</evidence>
<dbReference type="InterPro" id="IPR013216">
    <property type="entry name" value="Methyltransf_11"/>
</dbReference>
<dbReference type="Pfam" id="PF08241">
    <property type="entry name" value="Methyltransf_11"/>
    <property type="match status" value="1"/>
</dbReference>
<dbReference type="PANTHER" id="PTHR30204">
    <property type="entry name" value="REDOX-CYCLING DRUG-SENSING TRANSCRIPTIONAL ACTIVATOR SOXR"/>
    <property type="match status" value="1"/>
</dbReference>
<dbReference type="GO" id="GO:0032259">
    <property type="term" value="P:methylation"/>
    <property type="evidence" value="ECO:0007669"/>
    <property type="project" value="UniProtKB-KW"/>
</dbReference>
<dbReference type="SUPFAM" id="SSF46955">
    <property type="entry name" value="Putative DNA-binding domain"/>
    <property type="match status" value="1"/>
</dbReference>
<protein>
    <submittedName>
        <fullName evidence="6">Methyltransferase domain-containing protein</fullName>
    </submittedName>
</protein>
<keyword evidence="2" id="KW-0805">Transcription regulation</keyword>
<feature type="domain" description="HTH merR-type" evidence="5">
    <location>
        <begin position="1"/>
        <end position="69"/>
    </location>
</feature>